<keyword evidence="9" id="KW-1185">Reference proteome</keyword>
<dbReference type="CDD" id="cd03426">
    <property type="entry name" value="NUDIX_CoAse_Nudt7"/>
    <property type="match status" value="1"/>
</dbReference>
<dbReference type="Gene3D" id="3.90.79.10">
    <property type="entry name" value="Nucleoside Triphosphate Pyrophosphohydrolase"/>
    <property type="match status" value="1"/>
</dbReference>
<name>A0ABX8Z9E3_9NEIS</name>
<comment type="cofactor">
    <cofactor evidence="1">
        <name>Mn(2+)</name>
        <dbReference type="ChEBI" id="CHEBI:29035"/>
    </cofactor>
</comment>
<organism evidence="8 9">
    <name type="scientific">Deefgea tanakiae</name>
    <dbReference type="NCBI Taxonomy" id="2865840"/>
    <lineage>
        <taxon>Bacteria</taxon>
        <taxon>Pseudomonadati</taxon>
        <taxon>Pseudomonadota</taxon>
        <taxon>Betaproteobacteria</taxon>
        <taxon>Neisseriales</taxon>
        <taxon>Chitinibacteraceae</taxon>
        <taxon>Deefgea</taxon>
    </lineage>
</organism>
<keyword evidence="5" id="KW-0460">Magnesium</keyword>
<dbReference type="InterPro" id="IPR045121">
    <property type="entry name" value="CoAse"/>
</dbReference>
<keyword evidence="4" id="KW-0378">Hydrolase</keyword>
<feature type="domain" description="Nudix hydrolase" evidence="7">
    <location>
        <begin position="33"/>
        <end position="165"/>
    </location>
</feature>
<dbReference type="Proteomes" id="UP000825679">
    <property type="component" value="Chromosome"/>
</dbReference>
<sequence length="206" mass="22397">MSLPDVAQLPFWLSERLAAAHRNTGADFQPTSQRAAAVLIPIVLHPTGATVLLTERAAHLSAHAGQVSFPGGASEVHDADAIATALRETEEEIGLQARQVEVLACLGEYHTISGFCVTPVVGLIRPGFSLVPDPTEVADVFELPLAVLMDRTRYEKRWVSRKGVRGTTHFLEFEQRVVWGATAGMLLNFSQDLMLEGIPKDMTVLT</sequence>
<dbReference type="PROSITE" id="PS51462">
    <property type="entry name" value="NUDIX"/>
    <property type="match status" value="1"/>
</dbReference>
<evidence type="ECO:0000313" key="9">
    <source>
        <dbReference type="Proteomes" id="UP000825679"/>
    </source>
</evidence>
<evidence type="ECO:0000256" key="2">
    <source>
        <dbReference type="ARBA" id="ARBA00001946"/>
    </source>
</evidence>
<evidence type="ECO:0000313" key="8">
    <source>
        <dbReference type="EMBL" id="QZA79181.1"/>
    </source>
</evidence>
<dbReference type="NCBIfam" id="NF007980">
    <property type="entry name" value="PRK10707.1"/>
    <property type="match status" value="1"/>
</dbReference>
<accession>A0ABX8Z9E3</accession>
<dbReference type="Pfam" id="PF00293">
    <property type="entry name" value="NUDIX"/>
    <property type="match status" value="1"/>
</dbReference>
<gene>
    <name evidence="8" type="ORF">K4H28_07240</name>
</gene>
<evidence type="ECO:0000256" key="4">
    <source>
        <dbReference type="ARBA" id="ARBA00022801"/>
    </source>
</evidence>
<dbReference type="RefSeq" id="WP_221007700.1">
    <property type="nucleotide sequence ID" value="NZ_CP081150.1"/>
</dbReference>
<evidence type="ECO:0000256" key="5">
    <source>
        <dbReference type="ARBA" id="ARBA00022842"/>
    </source>
</evidence>
<dbReference type="PANTHER" id="PTHR12992:SF11">
    <property type="entry name" value="MITOCHONDRIAL COENZYME A DIPHOSPHATASE NUDT8"/>
    <property type="match status" value="1"/>
</dbReference>
<protein>
    <submittedName>
        <fullName evidence="8">CoA pyrophosphatase</fullName>
    </submittedName>
</protein>
<keyword evidence="3" id="KW-0479">Metal-binding</keyword>
<keyword evidence="6" id="KW-0464">Manganese</keyword>
<evidence type="ECO:0000256" key="6">
    <source>
        <dbReference type="ARBA" id="ARBA00023211"/>
    </source>
</evidence>
<dbReference type="InterPro" id="IPR015797">
    <property type="entry name" value="NUDIX_hydrolase-like_dom_sf"/>
</dbReference>
<evidence type="ECO:0000256" key="1">
    <source>
        <dbReference type="ARBA" id="ARBA00001936"/>
    </source>
</evidence>
<reference evidence="8 9" key="1">
    <citation type="submission" date="2021-08" db="EMBL/GenBank/DDBJ databases">
        <title>complete genome sequencing of Deefgea sp. D25.</title>
        <authorList>
            <person name="Bae J.-W."/>
            <person name="Gim D.-H."/>
        </authorList>
    </citation>
    <scope>NUCLEOTIDE SEQUENCE [LARGE SCALE GENOMIC DNA]</scope>
    <source>
        <strain evidence="8 9">D25</strain>
    </source>
</reference>
<dbReference type="SUPFAM" id="SSF55811">
    <property type="entry name" value="Nudix"/>
    <property type="match status" value="1"/>
</dbReference>
<dbReference type="InterPro" id="IPR000086">
    <property type="entry name" value="NUDIX_hydrolase_dom"/>
</dbReference>
<evidence type="ECO:0000256" key="3">
    <source>
        <dbReference type="ARBA" id="ARBA00022723"/>
    </source>
</evidence>
<dbReference type="PANTHER" id="PTHR12992">
    <property type="entry name" value="NUDIX HYDROLASE"/>
    <property type="match status" value="1"/>
</dbReference>
<proteinExistence type="predicted"/>
<dbReference type="EMBL" id="CP081150">
    <property type="protein sequence ID" value="QZA79181.1"/>
    <property type="molecule type" value="Genomic_DNA"/>
</dbReference>
<evidence type="ECO:0000259" key="7">
    <source>
        <dbReference type="PROSITE" id="PS51462"/>
    </source>
</evidence>
<comment type="cofactor">
    <cofactor evidence="2">
        <name>Mg(2+)</name>
        <dbReference type="ChEBI" id="CHEBI:18420"/>
    </cofactor>
</comment>